<reference evidence="2" key="1">
    <citation type="submission" date="2024-01" db="EMBL/GenBank/DDBJ databases">
        <authorList>
            <person name="Webb A."/>
        </authorList>
    </citation>
    <scope>NUCLEOTIDE SEQUENCE</scope>
    <source>
        <strain evidence="2">Pm1</strain>
    </source>
</reference>
<evidence type="ECO:0000313" key="3">
    <source>
        <dbReference type="Proteomes" id="UP001162060"/>
    </source>
</evidence>
<protein>
    <submittedName>
        <fullName evidence="2">Uncharacterized protein</fullName>
    </submittedName>
</protein>
<gene>
    <name evidence="2" type="ORF">PM001_LOCUS31700</name>
</gene>
<dbReference type="AlphaFoldDB" id="A0AAV1VJT6"/>
<dbReference type="Proteomes" id="UP001162060">
    <property type="component" value="Unassembled WGS sequence"/>
</dbReference>
<organism evidence="2 3">
    <name type="scientific">Peronospora matthiolae</name>
    <dbReference type="NCBI Taxonomy" id="2874970"/>
    <lineage>
        <taxon>Eukaryota</taxon>
        <taxon>Sar</taxon>
        <taxon>Stramenopiles</taxon>
        <taxon>Oomycota</taxon>
        <taxon>Peronosporomycetes</taxon>
        <taxon>Peronosporales</taxon>
        <taxon>Peronosporaceae</taxon>
        <taxon>Peronospora</taxon>
    </lineage>
</organism>
<dbReference type="EMBL" id="CAKLBY020000370">
    <property type="protein sequence ID" value="CAK7946550.1"/>
    <property type="molecule type" value="Genomic_DNA"/>
</dbReference>
<evidence type="ECO:0000313" key="2">
    <source>
        <dbReference type="EMBL" id="CAK7946550.1"/>
    </source>
</evidence>
<accession>A0AAV1VJT6</accession>
<comment type="caution">
    <text evidence="2">The sequence shown here is derived from an EMBL/GenBank/DDBJ whole genome shotgun (WGS) entry which is preliminary data.</text>
</comment>
<evidence type="ECO:0000256" key="1">
    <source>
        <dbReference type="SAM" id="MobiDB-lite"/>
    </source>
</evidence>
<proteinExistence type="predicted"/>
<feature type="region of interest" description="Disordered" evidence="1">
    <location>
        <begin position="36"/>
        <end position="59"/>
    </location>
</feature>
<name>A0AAV1VJT6_9STRA</name>
<sequence length="129" mass="13901">MSVVSRALPHVQIQDVMTTVGQGKVRGVGPTMSLSCDSKWGRRKRSGSVGAEHPADPATSREFAGLSTKIAPNTQSLCVTAPVDEESLITSKIEVKNGMSLRALVDCGASNSFIRRQSLGDRRLNYVER</sequence>